<reference evidence="4 5" key="1">
    <citation type="submission" date="2022-10" db="EMBL/GenBank/DDBJ databases">
        <title>Chitinophaga nivalis PC15 sp. nov., isolated from Pyeongchang county, South Korea.</title>
        <authorList>
            <person name="Trinh H.N."/>
        </authorList>
    </citation>
    <scope>NUCLEOTIDE SEQUENCE [LARGE SCALE GENOMIC DNA]</scope>
    <source>
        <strain evidence="4 5">PC14</strain>
    </source>
</reference>
<feature type="domain" description="Protein FecR C-terminal" evidence="3">
    <location>
        <begin position="255"/>
        <end position="314"/>
    </location>
</feature>
<protein>
    <submittedName>
        <fullName evidence="4">FecR domain-containing protein</fullName>
    </submittedName>
</protein>
<evidence type="ECO:0000259" key="3">
    <source>
        <dbReference type="Pfam" id="PF16344"/>
    </source>
</evidence>
<dbReference type="EMBL" id="JAPDNS010000001">
    <property type="protein sequence ID" value="MCW3483712.1"/>
    <property type="molecule type" value="Genomic_DNA"/>
</dbReference>
<evidence type="ECO:0000256" key="1">
    <source>
        <dbReference type="SAM" id="Phobius"/>
    </source>
</evidence>
<dbReference type="InterPro" id="IPR032508">
    <property type="entry name" value="FecR_C"/>
</dbReference>
<dbReference type="RefSeq" id="WP_264729231.1">
    <property type="nucleotide sequence ID" value="NZ_JAPDNR010000001.1"/>
</dbReference>
<dbReference type="InterPro" id="IPR006860">
    <property type="entry name" value="FecR"/>
</dbReference>
<sequence length="327" mass="36850">MITLQVLDRYFKNECSPEEREMVTVYLNGEDHTLLDEFLEGKWREAEQAPTAPVIPPPIVLPARKKIKQWTWTRYAAVLIGIMVMSATAFYKLRTAKSPAATTGIARQQWKELDNRSSGVKSVIMGDGTKIWLNRNAVLRYPDDYNTTAREVELIGEAYFEVAKDKDRPFRVYTANMVTTALGTSFNISSFITQDTAVCVSLLEGKVSVAALSKNGASTTQLLTPGMVVNFEDNILHDAKTDRNIQQATSWIKDKIYFDNTTLKDVCRRLSYQFNEPIAVEEKAAQQRVSGTFNATDDLITIMNAIAYLHKLEVSRQPEGGYRIGEK</sequence>
<dbReference type="PANTHER" id="PTHR30273">
    <property type="entry name" value="PERIPLASMIC SIGNAL SENSOR AND SIGMA FACTOR ACTIVATOR FECR-RELATED"/>
    <property type="match status" value="1"/>
</dbReference>
<dbReference type="Pfam" id="PF16344">
    <property type="entry name" value="FecR_C"/>
    <property type="match status" value="1"/>
</dbReference>
<dbReference type="PANTHER" id="PTHR30273:SF2">
    <property type="entry name" value="PROTEIN FECR"/>
    <property type="match status" value="1"/>
</dbReference>
<evidence type="ECO:0000313" key="5">
    <source>
        <dbReference type="Proteomes" id="UP001207742"/>
    </source>
</evidence>
<gene>
    <name evidence="4" type="ORF">OL497_07405</name>
</gene>
<evidence type="ECO:0000259" key="2">
    <source>
        <dbReference type="Pfam" id="PF04773"/>
    </source>
</evidence>
<organism evidence="4 5">
    <name type="scientific">Chitinophaga nivalis</name>
    <dbReference type="NCBI Taxonomy" id="2991709"/>
    <lineage>
        <taxon>Bacteria</taxon>
        <taxon>Pseudomonadati</taxon>
        <taxon>Bacteroidota</taxon>
        <taxon>Chitinophagia</taxon>
        <taxon>Chitinophagales</taxon>
        <taxon>Chitinophagaceae</taxon>
        <taxon>Chitinophaga</taxon>
    </lineage>
</organism>
<dbReference type="Pfam" id="PF04773">
    <property type="entry name" value="FecR"/>
    <property type="match status" value="1"/>
</dbReference>
<feature type="transmembrane region" description="Helical" evidence="1">
    <location>
        <begin position="72"/>
        <end position="91"/>
    </location>
</feature>
<proteinExistence type="predicted"/>
<dbReference type="InterPro" id="IPR012373">
    <property type="entry name" value="Ferrdict_sens_TM"/>
</dbReference>
<feature type="domain" description="FecR protein" evidence="2">
    <location>
        <begin position="121"/>
        <end position="207"/>
    </location>
</feature>
<keyword evidence="5" id="KW-1185">Reference proteome</keyword>
<name>A0ABT3IIC4_9BACT</name>
<accession>A0ABT3IIC4</accession>
<keyword evidence="1" id="KW-1133">Transmembrane helix</keyword>
<keyword evidence="1" id="KW-0812">Transmembrane</keyword>
<keyword evidence="1" id="KW-0472">Membrane</keyword>
<dbReference type="PIRSF" id="PIRSF018266">
    <property type="entry name" value="FecR"/>
    <property type="match status" value="1"/>
</dbReference>
<comment type="caution">
    <text evidence="4">The sequence shown here is derived from an EMBL/GenBank/DDBJ whole genome shotgun (WGS) entry which is preliminary data.</text>
</comment>
<dbReference type="Proteomes" id="UP001207742">
    <property type="component" value="Unassembled WGS sequence"/>
</dbReference>
<evidence type="ECO:0000313" key="4">
    <source>
        <dbReference type="EMBL" id="MCW3483712.1"/>
    </source>
</evidence>
<dbReference type="Gene3D" id="3.55.50.30">
    <property type="match status" value="1"/>
</dbReference>
<dbReference type="Gene3D" id="2.60.120.1440">
    <property type="match status" value="1"/>
</dbReference>